<keyword evidence="4" id="KW-0732">Signal</keyword>
<dbReference type="Gene3D" id="1.25.40.10">
    <property type="entry name" value="Tetratricopeptide repeat domain"/>
    <property type="match status" value="1"/>
</dbReference>
<dbReference type="GO" id="GO:0051879">
    <property type="term" value="F:Hsp90 protein binding"/>
    <property type="evidence" value="ECO:0007669"/>
    <property type="project" value="TreeGrafter"/>
</dbReference>
<feature type="repeat" description="TPR" evidence="3">
    <location>
        <begin position="100"/>
        <end position="133"/>
    </location>
</feature>
<evidence type="ECO:0000256" key="2">
    <source>
        <dbReference type="ARBA" id="ARBA00022803"/>
    </source>
</evidence>
<feature type="signal peptide" evidence="4">
    <location>
        <begin position="1"/>
        <end position="27"/>
    </location>
</feature>
<dbReference type="Proteomes" id="UP000294835">
    <property type="component" value="Unassembled WGS sequence"/>
</dbReference>
<evidence type="ECO:0000256" key="4">
    <source>
        <dbReference type="SAM" id="SignalP"/>
    </source>
</evidence>
<dbReference type="SUPFAM" id="SSF48452">
    <property type="entry name" value="TPR-like"/>
    <property type="match status" value="1"/>
</dbReference>
<dbReference type="Pfam" id="PF13432">
    <property type="entry name" value="TPR_16"/>
    <property type="match status" value="1"/>
</dbReference>
<protein>
    <submittedName>
        <fullName evidence="5">Tetratricopeptide repeat protein</fullName>
    </submittedName>
</protein>
<dbReference type="InterPro" id="IPR011990">
    <property type="entry name" value="TPR-like_helical_dom_sf"/>
</dbReference>
<feature type="chain" id="PRO_5020198169" evidence="4">
    <location>
        <begin position="28"/>
        <end position="186"/>
    </location>
</feature>
<dbReference type="AlphaFoldDB" id="A0A4R2Q931"/>
<dbReference type="PANTHER" id="PTHR22904">
    <property type="entry name" value="TPR REPEAT CONTAINING PROTEIN"/>
    <property type="match status" value="1"/>
</dbReference>
<keyword evidence="1" id="KW-0677">Repeat</keyword>
<evidence type="ECO:0000313" key="5">
    <source>
        <dbReference type="EMBL" id="TCP43291.1"/>
    </source>
</evidence>
<reference evidence="5 6" key="1">
    <citation type="submission" date="2019-03" db="EMBL/GenBank/DDBJ databases">
        <title>Genomic Encyclopedia of Type Strains, Phase IV (KMG-IV): sequencing the most valuable type-strain genomes for metagenomic binning, comparative biology and taxonomic classification.</title>
        <authorList>
            <person name="Goeker M."/>
        </authorList>
    </citation>
    <scope>NUCLEOTIDE SEQUENCE [LARGE SCALE GENOMIC DNA]</scope>
    <source>
        <strain evidence="5 6">DSM 18063</strain>
    </source>
</reference>
<dbReference type="PANTHER" id="PTHR22904:SF523">
    <property type="entry name" value="STRESS-INDUCED-PHOSPHOPROTEIN 1"/>
    <property type="match status" value="1"/>
</dbReference>
<dbReference type="SMART" id="SM00028">
    <property type="entry name" value="TPR"/>
    <property type="match status" value="3"/>
</dbReference>
<keyword evidence="2 3" id="KW-0802">TPR repeat</keyword>
<evidence type="ECO:0000256" key="3">
    <source>
        <dbReference type="PROSITE-ProRule" id="PRU00339"/>
    </source>
</evidence>
<keyword evidence="6" id="KW-1185">Reference proteome</keyword>
<organism evidence="5 6">
    <name type="scientific">Rhodovulum marinum</name>
    <dbReference type="NCBI Taxonomy" id="320662"/>
    <lineage>
        <taxon>Bacteria</taxon>
        <taxon>Pseudomonadati</taxon>
        <taxon>Pseudomonadota</taxon>
        <taxon>Alphaproteobacteria</taxon>
        <taxon>Rhodobacterales</taxon>
        <taxon>Paracoccaceae</taxon>
        <taxon>Rhodovulum</taxon>
    </lineage>
</organism>
<proteinExistence type="predicted"/>
<evidence type="ECO:0000256" key="1">
    <source>
        <dbReference type="ARBA" id="ARBA00022737"/>
    </source>
</evidence>
<dbReference type="PROSITE" id="PS50005">
    <property type="entry name" value="TPR"/>
    <property type="match status" value="2"/>
</dbReference>
<name>A0A4R2Q931_9RHOB</name>
<evidence type="ECO:0000313" key="6">
    <source>
        <dbReference type="Proteomes" id="UP000294835"/>
    </source>
</evidence>
<feature type="repeat" description="TPR" evidence="3">
    <location>
        <begin position="134"/>
        <end position="167"/>
    </location>
</feature>
<sequence>MGMRRHILNPVVTAICLVLALSAPVRADEARAAELLDELQTPDLPNWKQVEEAIWAEWAKSGSPSMDLLLKRGREAVEAGAFDTAIAHLTALTDHAPDFAEGFNARAIAYFKAGLYGPAIADIARTLDLNPRHFGALTGLGAILEETGRYDAALEAVRAARAIHPHDPDLEEAEKRLELLTSGRTL</sequence>
<comment type="caution">
    <text evidence="5">The sequence shown here is derived from an EMBL/GenBank/DDBJ whole genome shotgun (WGS) entry which is preliminary data.</text>
</comment>
<dbReference type="EMBL" id="SLXP01000002">
    <property type="protein sequence ID" value="TCP43291.1"/>
    <property type="molecule type" value="Genomic_DNA"/>
</dbReference>
<dbReference type="InterPro" id="IPR019734">
    <property type="entry name" value="TPR_rpt"/>
</dbReference>
<gene>
    <name evidence="5" type="ORF">EV662_102489</name>
</gene>
<accession>A0A4R2Q931</accession>